<comment type="similarity">
    <text evidence="2">Belongs to the MAPRE family.</text>
</comment>
<feature type="domain" description="EB1 C-terminal" evidence="13">
    <location>
        <begin position="229"/>
        <end position="299"/>
    </location>
</feature>
<dbReference type="PROSITE" id="PS51230">
    <property type="entry name" value="EB1_C"/>
    <property type="match status" value="1"/>
</dbReference>
<dbReference type="FunFam" id="1.20.5.1430:FF:000001">
    <property type="entry name" value="microtubule-associated protein RP/EB family member 1"/>
    <property type="match status" value="1"/>
</dbReference>
<dbReference type="GO" id="GO:0005874">
    <property type="term" value="C:microtubule"/>
    <property type="evidence" value="ECO:0007669"/>
    <property type="project" value="UniProtKB-KW"/>
</dbReference>
<evidence type="ECO:0000313" key="15">
    <source>
        <dbReference type="WBParaSite" id="MBELARI_LOCUS4903"/>
    </source>
</evidence>
<keyword evidence="10" id="KW-0175">Coiled coil</keyword>
<dbReference type="SUPFAM" id="SSF47576">
    <property type="entry name" value="Calponin-homology domain, CH-domain"/>
    <property type="match status" value="1"/>
</dbReference>
<feature type="compositionally biased region" description="Polar residues" evidence="11">
    <location>
        <begin position="150"/>
        <end position="169"/>
    </location>
</feature>
<keyword evidence="6" id="KW-0498">Mitosis</keyword>
<dbReference type="PANTHER" id="PTHR10623">
    <property type="entry name" value="MICROTUBULE-ASSOCIATED PROTEIN RP/EB FAMILY MEMBER"/>
    <property type="match status" value="1"/>
</dbReference>
<dbReference type="Gene3D" id="1.20.5.1430">
    <property type="match status" value="1"/>
</dbReference>
<comment type="subcellular location">
    <subcellularLocation>
        <location evidence="1">Cytoplasm</location>
        <location evidence="1">Cytoskeleton</location>
    </subcellularLocation>
</comment>
<name>A0AAF3J9H6_9BILA</name>
<feature type="region of interest" description="Disordered" evidence="11">
    <location>
        <begin position="129"/>
        <end position="169"/>
    </location>
</feature>
<accession>A0AAF3J9H6</accession>
<dbReference type="SUPFAM" id="SSF140612">
    <property type="entry name" value="EB1 dimerisation domain-like"/>
    <property type="match status" value="1"/>
</dbReference>
<evidence type="ECO:0000256" key="4">
    <source>
        <dbReference type="ARBA" id="ARBA00022618"/>
    </source>
</evidence>
<keyword evidence="5 9" id="KW-0493">Microtubule</keyword>
<evidence type="ECO:0000256" key="7">
    <source>
        <dbReference type="ARBA" id="ARBA00023212"/>
    </source>
</evidence>
<keyword evidence="14" id="KW-1185">Reference proteome</keyword>
<dbReference type="InterPro" id="IPR027328">
    <property type="entry name" value="MAPRE"/>
</dbReference>
<keyword evidence="3" id="KW-0963">Cytoplasm</keyword>
<protein>
    <submittedName>
        <fullName evidence="15">Uncharacterized protein</fullName>
    </submittedName>
</protein>
<evidence type="ECO:0000256" key="5">
    <source>
        <dbReference type="ARBA" id="ARBA00022701"/>
    </source>
</evidence>
<evidence type="ECO:0000256" key="3">
    <source>
        <dbReference type="ARBA" id="ARBA00022490"/>
    </source>
</evidence>
<keyword evidence="8" id="KW-0131">Cell cycle</keyword>
<dbReference type="InterPro" id="IPR004953">
    <property type="entry name" value="EB1_C"/>
</dbReference>
<dbReference type="InterPro" id="IPR001715">
    <property type="entry name" value="CH_dom"/>
</dbReference>
<organism evidence="14 15">
    <name type="scientific">Mesorhabditis belari</name>
    <dbReference type="NCBI Taxonomy" id="2138241"/>
    <lineage>
        <taxon>Eukaryota</taxon>
        <taxon>Metazoa</taxon>
        <taxon>Ecdysozoa</taxon>
        <taxon>Nematoda</taxon>
        <taxon>Chromadorea</taxon>
        <taxon>Rhabditida</taxon>
        <taxon>Rhabditina</taxon>
        <taxon>Rhabditomorpha</taxon>
        <taxon>Rhabditoidea</taxon>
        <taxon>Rhabditidae</taxon>
        <taxon>Mesorhabditinae</taxon>
        <taxon>Mesorhabditis</taxon>
    </lineage>
</organism>
<dbReference type="InterPro" id="IPR036133">
    <property type="entry name" value="EB1_C_sf"/>
</dbReference>
<dbReference type="Proteomes" id="UP000887575">
    <property type="component" value="Unassembled WGS sequence"/>
</dbReference>
<dbReference type="AlphaFoldDB" id="A0AAF3J9H6"/>
<evidence type="ECO:0000256" key="1">
    <source>
        <dbReference type="ARBA" id="ARBA00004245"/>
    </source>
</evidence>
<dbReference type="PROSITE" id="PS50021">
    <property type="entry name" value="CH"/>
    <property type="match status" value="1"/>
</dbReference>
<feature type="domain" description="Calponin-homology (CH)" evidence="12">
    <location>
        <begin position="15"/>
        <end position="117"/>
    </location>
</feature>
<proteinExistence type="inferred from homology"/>
<dbReference type="Pfam" id="PF00307">
    <property type="entry name" value="CH"/>
    <property type="match status" value="1"/>
</dbReference>
<sequence>MSVVNVYATSSTTDNLSRHEMLMWVNDCLQAQFSKIEEMHTGAAYCLFTDFLFPGAIQMKRVKWNSHLELDWLSNWKLVQTSWKSLGVDKIVPVEKLIKGKFQDNFEFLQWFKKFFDANYDGHEYNASDARGGEPLPIDPKAGGGVSKMPTRTTSNLNTTRAQPRTGSNTQITAAAPRKMTQTTIKPAAPQPTAAAPRPLAPKTNVNVQNGHSAPSAAASKDTIKLENELKNVRTELDEVTRQLNESDSVIASLEKERDFYFSKLRQIEIVCQDNETIGNVEVSRVLNILYETEEGFAAPEEPE</sequence>
<dbReference type="Pfam" id="PF03271">
    <property type="entry name" value="EB1"/>
    <property type="match status" value="1"/>
</dbReference>
<evidence type="ECO:0000259" key="12">
    <source>
        <dbReference type="PROSITE" id="PS50021"/>
    </source>
</evidence>
<evidence type="ECO:0000256" key="11">
    <source>
        <dbReference type="SAM" id="MobiDB-lite"/>
    </source>
</evidence>
<dbReference type="InterPro" id="IPR036872">
    <property type="entry name" value="CH_dom_sf"/>
</dbReference>
<dbReference type="GO" id="GO:0008017">
    <property type="term" value="F:microtubule binding"/>
    <property type="evidence" value="ECO:0007669"/>
    <property type="project" value="InterPro"/>
</dbReference>
<evidence type="ECO:0000256" key="6">
    <source>
        <dbReference type="ARBA" id="ARBA00022776"/>
    </source>
</evidence>
<evidence type="ECO:0000259" key="13">
    <source>
        <dbReference type="PROSITE" id="PS51230"/>
    </source>
</evidence>
<evidence type="ECO:0000256" key="9">
    <source>
        <dbReference type="PROSITE-ProRule" id="PRU00576"/>
    </source>
</evidence>
<evidence type="ECO:0000313" key="14">
    <source>
        <dbReference type="Proteomes" id="UP000887575"/>
    </source>
</evidence>
<evidence type="ECO:0000256" key="8">
    <source>
        <dbReference type="ARBA" id="ARBA00023306"/>
    </source>
</evidence>
<dbReference type="Gene3D" id="1.10.418.10">
    <property type="entry name" value="Calponin-like domain"/>
    <property type="match status" value="1"/>
</dbReference>
<dbReference type="WBParaSite" id="MBELARI_LOCUS4903">
    <property type="protein sequence ID" value="MBELARI_LOCUS4903"/>
    <property type="gene ID" value="MBELARI_LOCUS4903"/>
</dbReference>
<dbReference type="FunFam" id="1.10.418.10:FF:000072">
    <property type="entry name" value="microtubule-associated protein RP/EB family member 2 isoform X2"/>
    <property type="match status" value="1"/>
</dbReference>
<keyword evidence="4" id="KW-0132">Cell division</keyword>
<keyword evidence="7" id="KW-0206">Cytoskeleton</keyword>
<evidence type="ECO:0000256" key="10">
    <source>
        <dbReference type="SAM" id="Coils"/>
    </source>
</evidence>
<evidence type="ECO:0000256" key="2">
    <source>
        <dbReference type="ARBA" id="ARBA00010729"/>
    </source>
</evidence>
<feature type="coiled-coil region" evidence="10">
    <location>
        <begin position="223"/>
        <end position="257"/>
    </location>
</feature>
<reference evidence="15" key="1">
    <citation type="submission" date="2024-02" db="UniProtKB">
        <authorList>
            <consortium name="WormBaseParasite"/>
        </authorList>
    </citation>
    <scope>IDENTIFICATION</scope>
</reference>
<dbReference type="GO" id="GO:0051301">
    <property type="term" value="P:cell division"/>
    <property type="evidence" value="ECO:0007669"/>
    <property type="project" value="UniProtKB-KW"/>
</dbReference>